<protein>
    <submittedName>
        <fullName evidence="2">Uncharacterized protein</fullName>
    </submittedName>
</protein>
<proteinExistence type="predicted"/>
<name>A0AA36EBX7_LACSI</name>
<gene>
    <name evidence="2" type="ORF">LSALG_LOCUS29064</name>
</gene>
<dbReference type="EMBL" id="OX465082">
    <property type="protein sequence ID" value="CAI9289842.1"/>
    <property type="molecule type" value="Genomic_DNA"/>
</dbReference>
<feature type="region of interest" description="Disordered" evidence="1">
    <location>
        <begin position="68"/>
        <end position="120"/>
    </location>
</feature>
<evidence type="ECO:0000313" key="3">
    <source>
        <dbReference type="Proteomes" id="UP001177003"/>
    </source>
</evidence>
<accession>A0AA36EBX7</accession>
<reference evidence="2" key="1">
    <citation type="submission" date="2023-04" db="EMBL/GenBank/DDBJ databases">
        <authorList>
            <person name="Vijverberg K."/>
            <person name="Xiong W."/>
            <person name="Schranz E."/>
        </authorList>
    </citation>
    <scope>NUCLEOTIDE SEQUENCE</scope>
</reference>
<evidence type="ECO:0000313" key="2">
    <source>
        <dbReference type="EMBL" id="CAI9289842.1"/>
    </source>
</evidence>
<feature type="compositionally biased region" description="Acidic residues" evidence="1">
    <location>
        <begin position="68"/>
        <end position="81"/>
    </location>
</feature>
<keyword evidence="3" id="KW-1185">Reference proteome</keyword>
<dbReference type="Proteomes" id="UP001177003">
    <property type="component" value="Chromosome 6"/>
</dbReference>
<organism evidence="2 3">
    <name type="scientific">Lactuca saligna</name>
    <name type="common">Willowleaf lettuce</name>
    <dbReference type="NCBI Taxonomy" id="75948"/>
    <lineage>
        <taxon>Eukaryota</taxon>
        <taxon>Viridiplantae</taxon>
        <taxon>Streptophyta</taxon>
        <taxon>Embryophyta</taxon>
        <taxon>Tracheophyta</taxon>
        <taxon>Spermatophyta</taxon>
        <taxon>Magnoliopsida</taxon>
        <taxon>eudicotyledons</taxon>
        <taxon>Gunneridae</taxon>
        <taxon>Pentapetalae</taxon>
        <taxon>asterids</taxon>
        <taxon>campanulids</taxon>
        <taxon>Asterales</taxon>
        <taxon>Asteraceae</taxon>
        <taxon>Cichorioideae</taxon>
        <taxon>Cichorieae</taxon>
        <taxon>Lactucinae</taxon>
        <taxon>Lactuca</taxon>
    </lineage>
</organism>
<sequence length="120" mass="13808">MKLPWKKDTRLGLIFARKEGYVEIHRIIIPILSLSSKIINIAHTKDDLHVTVGMQKWIYKPYLVESSYSEEENDEDDNEEGDGNKERADQKEDIDDDKKELATDKGEDLAQGMNSLMGVR</sequence>
<evidence type="ECO:0000256" key="1">
    <source>
        <dbReference type="SAM" id="MobiDB-lite"/>
    </source>
</evidence>
<dbReference type="AlphaFoldDB" id="A0AA36EBX7"/>
<feature type="compositionally biased region" description="Basic and acidic residues" evidence="1">
    <location>
        <begin position="82"/>
        <end position="108"/>
    </location>
</feature>